<dbReference type="InterPro" id="IPR012337">
    <property type="entry name" value="RNaseH-like_sf"/>
</dbReference>
<sequence>MLKLIQLGLTFSDEFGNLPTCGTDRGCVWQFNFREFDMQLDVFATDSIELLRQSGIDFKKNNDKGIDAHRFGELLMSSGIVLNDSIYWVTFHSGYDFGYLLKVLTCQNLPDTQAGFFNLIRIYFPTVYDIKHLMKFCNSLHGGLNKLAELLDVERVGICHQAGSDSLLTSCAFRKLKESFFSGSTERYAGVLYGLSTLRMGVLRLTWDSVLFNRTGQRETISRPGAAPQEGNKGDEICSDVSFPQTTASSFDPTHPTEAEEHVDRGMPIPCGSSVLHATPVAMSDATRGTVLPLQAATSGNIKLIYKYPRVLNELEGGETTQEHLQNHPLHIANLIVGGVGPSPRPDLCAGARRCRLSLALRRSFLPTRPADPTSRPDPNHRARPPRDLEGRHPRSPTSGPPNRAASAPRPRLKQGTPSPPLCGQLACVVLLGSSAACLPETTPARPARLRRAPRQHVARDHACAACPPAPCSSVARCPRPRLRGLPACAVFLVTRCPRPQHLRGQPVCVVLLGYMLPETTPARPARLRRVPRSHVAQGRNTCAACPACVVFLVSMAFETHLRGQPVCVVLLDPMTRDTPQPACVVLLGSSAPRLLGCMPPRDHTCAASPSASCSSAPRLHASQRPHLRGLPACAVFLGHTLPKAATPARPARLRRVPRSHVAQGRNTCAACPPAPCSSVTRCPRPQHLRGLPACAVFLGHTLPKAATPARPARLRRAPRLLGSSAACLPETTPARPARLRRVPRSHVAQGRNTCAASPSASCSSATCCPRPRLRGLPACAVFLGHTLPKAATPARPARLRRAPRQHVARDHACAACPPAPCSSVTRCPRPQHLRGLPACAVFLGHTLPKAATPARPARLRRVPRSHVAQGRNTCAASPSASCSSAPRLLGCMPPRDHTCAACPPAPCSSVTRCPRPQHLRGQPVCVVLLGNMLPETTPARPARLRRVPRSHVAQGRNTCAASPSASCSSATCCPRPRLRGLPACAVFLGHTLPKAATPARPARLRRAPRILGCMPPRDHTCAACPPAPCSSVTRCPRPQHLRGQPVCVVLLGNMLPETTPARPARLRRVPRSHVAQGRNSSAPCSSRPRPRGQPPKDRSHASDSPCTTTDA</sequence>
<feature type="region of interest" description="Disordered" evidence="1">
    <location>
        <begin position="1060"/>
        <end position="1112"/>
    </location>
</feature>
<dbReference type="Proteomes" id="UP000317650">
    <property type="component" value="Chromosome 5"/>
</dbReference>
<gene>
    <name evidence="2" type="ORF">C4D60_Mb05t13300</name>
</gene>
<dbReference type="Gene3D" id="3.30.420.10">
    <property type="entry name" value="Ribonuclease H-like superfamily/Ribonuclease H"/>
    <property type="match status" value="1"/>
</dbReference>
<dbReference type="SUPFAM" id="SSF53098">
    <property type="entry name" value="Ribonuclease H-like"/>
    <property type="match status" value="1"/>
</dbReference>
<name>A0A4S8JVV7_MUSBA</name>
<dbReference type="AlphaFoldDB" id="A0A4S8JVV7"/>
<feature type="compositionally biased region" description="Basic and acidic residues" evidence="1">
    <location>
        <begin position="378"/>
        <end position="393"/>
    </location>
</feature>
<evidence type="ECO:0000256" key="1">
    <source>
        <dbReference type="SAM" id="MobiDB-lite"/>
    </source>
</evidence>
<accession>A0A4S8JVV7</accession>
<feature type="compositionally biased region" description="Low complexity" evidence="1">
    <location>
        <begin position="1079"/>
        <end position="1088"/>
    </location>
</feature>
<keyword evidence="3" id="KW-1185">Reference proteome</keyword>
<feature type="region of interest" description="Disordered" evidence="1">
    <location>
        <begin position="366"/>
        <end position="418"/>
    </location>
</feature>
<dbReference type="PANTHER" id="PTHR10797">
    <property type="entry name" value="CCR4-NOT TRANSCRIPTION COMPLEX SUBUNIT"/>
    <property type="match status" value="1"/>
</dbReference>
<dbReference type="GO" id="GO:0004535">
    <property type="term" value="F:poly(A)-specific ribonuclease activity"/>
    <property type="evidence" value="ECO:0007669"/>
    <property type="project" value="InterPro"/>
</dbReference>
<protein>
    <submittedName>
        <fullName evidence="2">Uncharacterized protein</fullName>
    </submittedName>
</protein>
<proteinExistence type="predicted"/>
<feature type="compositionally biased region" description="Polar residues" evidence="1">
    <location>
        <begin position="1103"/>
        <end position="1112"/>
    </location>
</feature>
<feature type="region of interest" description="Disordered" evidence="1">
    <location>
        <begin position="245"/>
        <end position="270"/>
    </location>
</feature>
<dbReference type="InterPro" id="IPR036397">
    <property type="entry name" value="RNaseH_sf"/>
</dbReference>
<reference evidence="2 3" key="1">
    <citation type="journal article" date="2019" name="Nat. Plants">
        <title>Genome sequencing of Musa balbisiana reveals subgenome evolution and function divergence in polyploid bananas.</title>
        <authorList>
            <person name="Yao X."/>
        </authorList>
    </citation>
    <scope>NUCLEOTIDE SEQUENCE [LARGE SCALE GENOMIC DNA]</scope>
    <source>
        <strain evidence="3">cv. DH-PKW</strain>
        <tissue evidence="2">Leaves</tissue>
    </source>
</reference>
<dbReference type="InterPro" id="IPR039637">
    <property type="entry name" value="CNOT7/CNOT8/Pop2"/>
</dbReference>
<comment type="caution">
    <text evidence="2">The sequence shown here is derived from an EMBL/GenBank/DDBJ whole genome shotgun (WGS) entry which is preliminary data.</text>
</comment>
<feature type="compositionally biased region" description="Basic and acidic residues" evidence="1">
    <location>
        <begin position="255"/>
        <end position="265"/>
    </location>
</feature>
<organism evidence="2 3">
    <name type="scientific">Musa balbisiana</name>
    <name type="common">Banana</name>
    <dbReference type="NCBI Taxonomy" id="52838"/>
    <lineage>
        <taxon>Eukaryota</taxon>
        <taxon>Viridiplantae</taxon>
        <taxon>Streptophyta</taxon>
        <taxon>Embryophyta</taxon>
        <taxon>Tracheophyta</taxon>
        <taxon>Spermatophyta</taxon>
        <taxon>Magnoliopsida</taxon>
        <taxon>Liliopsida</taxon>
        <taxon>Zingiberales</taxon>
        <taxon>Musaceae</taxon>
        <taxon>Musa</taxon>
    </lineage>
</organism>
<feature type="compositionally biased region" description="Low complexity" evidence="1">
    <location>
        <begin position="401"/>
        <end position="410"/>
    </location>
</feature>
<dbReference type="GO" id="GO:0030014">
    <property type="term" value="C:CCR4-NOT complex"/>
    <property type="evidence" value="ECO:0007669"/>
    <property type="project" value="InterPro"/>
</dbReference>
<dbReference type="STRING" id="52838.A0A4S8JVV7"/>
<dbReference type="GO" id="GO:0003676">
    <property type="term" value="F:nucleic acid binding"/>
    <property type="evidence" value="ECO:0007669"/>
    <property type="project" value="InterPro"/>
</dbReference>
<dbReference type="EMBL" id="PYDT01000003">
    <property type="protein sequence ID" value="THU66357.1"/>
    <property type="molecule type" value="Genomic_DNA"/>
</dbReference>
<evidence type="ECO:0000313" key="2">
    <source>
        <dbReference type="EMBL" id="THU66357.1"/>
    </source>
</evidence>
<evidence type="ECO:0000313" key="3">
    <source>
        <dbReference type="Proteomes" id="UP000317650"/>
    </source>
</evidence>